<dbReference type="Proteomes" id="UP000781932">
    <property type="component" value="Unassembled WGS sequence"/>
</dbReference>
<dbReference type="Pfam" id="PF00107">
    <property type="entry name" value="ADH_zinc_N"/>
    <property type="match status" value="1"/>
</dbReference>
<dbReference type="GeneID" id="62166254"/>
<dbReference type="Gene3D" id="3.90.180.10">
    <property type="entry name" value="Medium-chain alcohol dehydrogenases, catalytic domain"/>
    <property type="match status" value="1"/>
</dbReference>
<keyword evidence="2" id="KW-0560">Oxidoreductase</keyword>
<dbReference type="Pfam" id="PF08240">
    <property type="entry name" value="ADH_N"/>
    <property type="match status" value="1"/>
</dbReference>
<dbReference type="EMBL" id="JAATWM020000040">
    <property type="protein sequence ID" value="KAF9872129.1"/>
    <property type="molecule type" value="Genomic_DNA"/>
</dbReference>
<organism evidence="5 6">
    <name type="scientific">Colletotrichum karsti</name>
    <dbReference type="NCBI Taxonomy" id="1095194"/>
    <lineage>
        <taxon>Eukaryota</taxon>
        <taxon>Fungi</taxon>
        <taxon>Dikarya</taxon>
        <taxon>Ascomycota</taxon>
        <taxon>Pezizomycotina</taxon>
        <taxon>Sordariomycetes</taxon>
        <taxon>Hypocreomycetidae</taxon>
        <taxon>Glomerellales</taxon>
        <taxon>Glomerellaceae</taxon>
        <taxon>Colletotrichum</taxon>
        <taxon>Colletotrichum boninense species complex</taxon>
    </lineage>
</organism>
<keyword evidence="3" id="KW-0732">Signal</keyword>
<evidence type="ECO:0000313" key="6">
    <source>
        <dbReference type="Proteomes" id="UP000781932"/>
    </source>
</evidence>
<reference evidence="5" key="1">
    <citation type="submission" date="2020-03" db="EMBL/GenBank/DDBJ databases">
        <authorList>
            <person name="He L."/>
        </authorList>
    </citation>
    <scope>NUCLEOTIDE SEQUENCE</scope>
    <source>
        <strain evidence="5">CkLH20</strain>
    </source>
</reference>
<dbReference type="InterPro" id="IPR036291">
    <property type="entry name" value="NAD(P)-bd_dom_sf"/>
</dbReference>
<dbReference type="InterPro" id="IPR013149">
    <property type="entry name" value="ADH-like_C"/>
</dbReference>
<dbReference type="SUPFAM" id="SSF51735">
    <property type="entry name" value="NAD(P)-binding Rossmann-fold domains"/>
    <property type="match status" value="1"/>
</dbReference>
<evidence type="ECO:0000259" key="4">
    <source>
        <dbReference type="SMART" id="SM00829"/>
    </source>
</evidence>
<keyword evidence="6" id="KW-1185">Reference proteome</keyword>
<evidence type="ECO:0000256" key="3">
    <source>
        <dbReference type="SAM" id="SignalP"/>
    </source>
</evidence>
<dbReference type="RefSeq" id="XP_038741590.1">
    <property type="nucleotide sequence ID" value="XM_038893180.1"/>
</dbReference>
<accession>A0A9P6LDP7</accession>
<sequence length="375" mass="39848">MKFQAIIVALVSAISVSMAAPLPQSKSVPAKENSGGRVVLDGAQCSPVQGRLVCDDGFGNTFLGDADEFTGLALDVNAFGDGAVLGCDFAGEVFETHPSATKFRKGSRIAGFVWGGEIPGLGAYSTYTIADERLSFEIPDNIGSAEASSIPLAATTAWLALFSPDCLGLAKHQDAKKTPLLIWGGSSVVGHFAIQLAKMYGYEVVTTCSPRNFNQAKLSGASHVFDYNDEHVTEKIRASVPELKYAFDTIGNRTSSATAATALQGQAGHLCTVRPGKANTENVPSTVHVSDVFVFTAFPTAHTYRGKAHWPINMPNHEMSVEFHNQIPGLLSEGNLKPPAIDVLGNLSPEVIEEAMNINRDGKISGQKVVFTGFE</sequence>
<gene>
    <name evidence="5" type="ORF">CkaCkLH20_10466</name>
</gene>
<name>A0A9P6LDP7_9PEZI</name>
<evidence type="ECO:0000256" key="2">
    <source>
        <dbReference type="ARBA" id="ARBA00023002"/>
    </source>
</evidence>
<evidence type="ECO:0000256" key="1">
    <source>
        <dbReference type="ARBA" id="ARBA00008072"/>
    </source>
</evidence>
<dbReference type="SUPFAM" id="SSF50129">
    <property type="entry name" value="GroES-like"/>
    <property type="match status" value="1"/>
</dbReference>
<comment type="similarity">
    <text evidence="1">Belongs to the zinc-containing alcohol dehydrogenase family.</text>
</comment>
<dbReference type="SMART" id="SM00829">
    <property type="entry name" value="PKS_ER"/>
    <property type="match status" value="1"/>
</dbReference>
<feature type="domain" description="Enoyl reductase (ER)" evidence="4">
    <location>
        <begin position="59"/>
        <end position="370"/>
    </location>
</feature>
<dbReference type="OrthoDB" id="48317at2759"/>
<dbReference type="InterPro" id="IPR013154">
    <property type="entry name" value="ADH-like_N"/>
</dbReference>
<protein>
    <submittedName>
        <fullName evidence="5">Zinc-binding oxidoreductase</fullName>
    </submittedName>
</protein>
<reference evidence="5" key="2">
    <citation type="submission" date="2020-11" db="EMBL/GenBank/DDBJ databases">
        <title>Whole genome sequencing of Colletotrichum sp.</title>
        <authorList>
            <person name="Li H."/>
        </authorList>
    </citation>
    <scope>NUCLEOTIDE SEQUENCE</scope>
    <source>
        <strain evidence="5">CkLH20</strain>
    </source>
</reference>
<feature type="signal peptide" evidence="3">
    <location>
        <begin position="1"/>
        <end position="19"/>
    </location>
</feature>
<evidence type="ECO:0000313" key="5">
    <source>
        <dbReference type="EMBL" id="KAF9872129.1"/>
    </source>
</evidence>
<dbReference type="InterPro" id="IPR011032">
    <property type="entry name" value="GroES-like_sf"/>
</dbReference>
<dbReference type="CDD" id="cd08249">
    <property type="entry name" value="enoyl_reductase_like"/>
    <property type="match status" value="1"/>
</dbReference>
<comment type="caution">
    <text evidence="5">The sequence shown here is derived from an EMBL/GenBank/DDBJ whole genome shotgun (WGS) entry which is preliminary data.</text>
</comment>
<dbReference type="InterPro" id="IPR020843">
    <property type="entry name" value="ER"/>
</dbReference>
<dbReference type="Gene3D" id="3.40.50.720">
    <property type="entry name" value="NAD(P)-binding Rossmann-like Domain"/>
    <property type="match status" value="1"/>
</dbReference>
<dbReference type="GO" id="GO:0016651">
    <property type="term" value="F:oxidoreductase activity, acting on NAD(P)H"/>
    <property type="evidence" value="ECO:0007669"/>
    <property type="project" value="InterPro"/>
</dbReference>
<proteinExistence type="inferred from homology"/>
<dbReference type="PANTHER" id="PTHR45348">
    <property type="entry name" value="HYPOTHETICAL OXIDOREDUCTASE (EUROFUNG)"/>
    <property type="match status" value="1"/>
</dbReference>
<dbReference type="InterPro" id="IPR047122">
    <property type="entry name" value="Trans-enoyl_RdTase-like"/>
</dbReference>
<dbReference type="AlphaFoldDB" id="A0A9P6LDP7"/>
<feature type="chain" id="PRO_5040369166" evidence="3">
    <location>
        <begin position="20"/>
        <end position="375"/>
    </location>
</feature>
<dbReference type="PANTHER" id="PTHR45348:SF2">
    <property type="entry name" value="ZINC-TYPE ALCOHOL DEHYDROGENASE-LIKE PROTEIN C2E1P3.01"/>
    <property type="match status" value="1"/>
</dbReference>